<proteinExistence type="predicted"/>
<organism evidence="1 2">
    <name type="scientific">Polaribacter marinivivus</name>
    <dbReference type="NCBI Taxonomy" id="1524260"/>
    <lineage>
        <taxon>Bacteria</taxon>
        <taxon>Pseudomonadati</taxon>
        <taxon>Bacteroidota</taxon>
        <taxon>Flavobacteriia</taxon>
        <taxon>Flavobacteriales</taxon>
        <taxon>Flavobacteriaceae</taxon>
    </lineage>
</organism>
<gene>
    <name evidence="1" type="ORF">ACFOWD_00375</name>
</gene>
<evidence type="ECO:0000313" key="2">
    <source>
        <dbReference type="Proteomes" id="UP001595826"/>
    </source>
</evidence>
<keyword evidence="2" id="KW-1185">Reference proteome</keyword>
<protein>
    <submittedName>
        <fullName evidence="1">Uncharacterized protein</fullName>
    </submittedName>
</protein>
<accession>A0ABV8R4M5</accession>
<reference evidence="2" key="1">
    <citation type="journal article" date="2019" name="Int. J. Syst. Evol. Microbiol.">
        <title>The Global Catalogue of Microorganisms (GCM) 10K type strain sequencing project: providing services to taxonomists for standard genome sequencing and annotation.</title>
        <authorList>
            <consortium name="The Broad Institute Genomics Platform"/>
            <consortium name="The Broad Institute Genome Sequencing Center for Infectious Disease"/>
            <person name="Wu L."/>
            <person name="Ma J."/>
        </authorList>
    </citation>
    <scope>NUCLEOTIDE SEQUENCE [LARGE SCALE GENOMIC DNA]</scope>
    <source>
        <strain evidence="2">CECT 8655</strain>
    </source>
</reference>
<comment type="caution">
    <text evidence="1">The sequence shown here is derived from an EMBL/GenBank/DDBJ whole genome shotgun (WGS) entry which is preliminary data.</text>
</comment>
<sequence length="115" mass="13631">MRKIVNLTKPKDGIVRLMIYNDDDFGSYLFGYKKLDDCSSEFDELYESENEAMESCELEYGIKKTDWKEIPNPEPNCQHDWINPIRIKGRENGKPEFGKFEKLVNGEWIEIKPYE</sequence>
<name>A0ABV8R4M5_9FLAO</name>
<evidence type="ECO:0000313" key="1">
    <source>
        <dbReference type="EMBL" id="MFC4267345.1"/>
    </source>
</evidence>
<dbReference type="RefSeq" id="WP_377407175.1">
    <property type="nucleotide sequence ID" value="NZ_JBHSCY010000001.1"/>
</dbReference>
<dbReference type="Proteomes" id="UP001595826">
    <property type="component" value="Unassembled WGS sequence"/>
</dbReference>
<dbReference type="EMBL" id="JBHSCY010000001">
    <property type="protein sequence ID" value="MFC4267345.1"/>
    <property type="molecule type" value="Genomic_DNA"/>
</dbReference>